<dbReference type="GO" id="GO:0004185">
    <property type="term" value="F:serine-type carboxypeptidase activity"/>
    <property type="evidence" value="ECO:0007669"/>
    <property type="project" value="InterPro"/>
</dbReference>
<dbReference type="GO" id="GO:0006508">
    <property type="term" value="P:proteolysis"/>
    <property type="evidence" value="ECO:0007669"/>
    <property type="project" value="InterPro"/>
</dbReference>
<dbReference type="Pfam" id="PF00450">
    <property type="entry name" value="Peptidase_S10"/>
    <property type="match status" value="1"/>
</dbReference>
<dbReference type="SUPFAM" id="SSF53474">
    <property type="entry name" value="alpha/beta-Hydrolases"/>
    <property type="match status" value="1"/>
</dbReference>
<dbReference type="EMBL" id="JAKOGI010000883">
    <property type="protein sequence ID" value="KAJ8429585.1"/>
    <property type="molecule type" value="Genomic_DNA"/>
</dbReference>
<dbReference type="AlphaFoldDB" id="A0A9Q1Q5U6"/>
<sequence length="164" mass="18042">MAVLPLMISCVFHRLLILSVTILAVTSQAPMSAIVKSLPGYSDDLPFKLETGYVGVGESEGIQLFYYFIESERDAKRDPLMLWLTGGPGCSAFSGLVLEIGKLLPQSTFLTSSFEEVCFLVGLSKTTMFVLISGIPCLSGLARVTLFTYKSPKILQSESYRYYI</sequence>
<dbReference type="Gene3D" id="3.40.50.1820">
    <property type="entry name" value="alpha/beta hydrolase"/>
    <property type="match status" value="1"/>
</dbReference>
<feature type="chain" id="PRO_5040119134" description="Serine carboxypeptidase" evidence="2">
    <location>
        <begin position="28"/>
        <end position="164"/>
    </location>
</feature>
<accession>A0A9Q1Q5U6</accession>
<feature type="signal peptide" evidence="2">
    <location>
        <begin position="1"/>
        <end position="27"/>
    </location>
</feature>
<reference evidence="3" key="1">
    <citation type="submission" date="2022-04" db="EMBL/GenBank/DDBJ databases">
        <title>Carnegiea gigantea Genome sequencing and assembly v2.</title>
        <authorList>
            <person name="Copetti D."/>
            <person name="Sanderson M.J."/>
            <person name="Burquez A."/>
            <person name="Wojciechowski M.F."/>
        </authorList>
    </citation>
    <scope>NUCLEOTIDE SEQUENCE</scope>
    <source>
        <strain evidence="3">SGP5-SGP5p</strain>
        <tissue evidence="3">Aerial part</tissue>
    </source>
</reference>
<comment type="caution">
    <text evidence="3">The sequence shown here is derived from an EMBL/GenBank/DDBJ whole genome shotgun (WGS) entry which is preliminary data.</text>
</comment>
<evidence type="ECO:0000256" key="2">
    <source>
        <dbReference type="SAM" id="SignalP"/>
    </source>
</evidence>
<name>A0A9Q1Q5U6_9CARY</name>
<organism evidence="3 4">
    <name type="scientific">Carnegiea gigantea</name>
    <dbReference type="NCBI Taxonomy" id="171969"/>
    <lineage>
        <taxon>Eukaryota</taxon>
        <taxon>Viridiplantae</taxon>
        <taxon>Streptophyta</taxon>
        <taxon>Embryophyta</taxon>
        <taxon>Tracheophyta</taxon>
        <taxon>Spermatophyta</taxon>
        <taxon>Magnoliopsida</taxon>
        <taxon>eudicotyledons</taxon>
        <taxon>Gunneridae</taxon>
        <taxon>Pentapetalae</taxon>
        <taxon>Caryophyllales</taxon>
        <taxon>Cactineae</taxon>
        <taxon>Cactaceae</taxon>
        <taxon>Cactoideae</taxon>
        <taxon>Echinocereeae</taxon>
        <taxon>Carnegiea</taxon>
    </lineage>
</organism>
<dbReference type="InterPro" id="IPR001563">
    <property type="entry name" value="Peptidase_S10"/>
</dbReference>
<keyword evidence="2" id="KW-0732">Signal</keyword>
<protein>
    <recommendedName>
        <fullName evidence="5">Serine carboxypeptidase</fullName>
    </recommendedName>
</protein>
<evidence type="ECO:0000256" key="1">
    <source>
        <dbReference type="ARBA" id="ARBA00009431"/>
    </source>
</evidence>
<gene>
    <name evidence="3" type="ORF">Cgig2_023791</name>
</gene>
<comment type="similarity">
    <text evidence="1">Belongs to the peptidase S10 family.</text>
</comment>
<proteinExistence type="inferred from homology"/>
<dbReference type="PANTHER" id="PTHR11802">
    <property type="entry name" value="SERINE PROTEASE FAMILY S10 SERINE CARBOXYPEPTIDASE"/>
    <property type="match status" value="1"/>
</dbReference>
<dbReference type="OrthoDB" id="443318at2759"/>
<keyword evidence="4" id="KW-1185">Reference proteome</keyword>
<evidence type="ECO:0008006" key="5">
    <source>
        <dbReference type="Google" id="ProtNLM"/>
    </source>
</evidence>
<dbReference type="PANTHER" id="PTHR11802:SF224">
    <property type="entry name" value="SERINE CARBOXYPEPTIDASE-LIKE 7 ISOFORM X1"/>
    <property type="match status" value="1"/>
</dbReference>
<dbReference type="GO" id="GO:0019748">
    <property type="term" value="P:secondary metabolic process"/>
    <property type="evidence" value="ECO:0007669"/>
    <property type="project" value="TreeGrafter"/>
</dbReference>
<dbReference type="GO" id="GO:0016747">
    <property type="term" value="F:acyltransferase activity, transferring groups other than amino-acyl groups"/>
    <property type="evidence" value="ECO:0007669"/>
    <property type="project" value="TreeGrafter"/>
</dbReference>
<dbReference type="Proteomes" id="UP001153076">
    <property type="component" value="Unassembled WGS sequence"/>
</dbReference>
<dbReference type="InterPro" id="IPR029058">
    <property type="entry name" value="AB_hydrolase_fold"/>
</dbReference>
<evidence type="ECO:0000313" key="3">
    <source>
        <dbReference type="EMBL" id="KAJ8429585.1"/>
    </source>
</evidence>
<evidence type="ECO:0000313" key="4">
    <source>
        <dbReference type="Proteomes" id="UP001153076"/>
    </source>
</evidence>